<dbReference type="Gene3D" id="2.70.70.10">
    <property type="entry name" value="Glucose Permease (Domain IIA)"/>
    <property type="match status" value="1"/>
</dbReference>
<evidence type="ECO:0000256" key="1">
    <source>
        <dbReference type="ARBA" id="ARBA00022729"/>
    </source>
</evidence>
<keyword evidence="2" id="KW-1133">Transmembrane helix</keyword>
<dbReference type="InterPro" id="IPR016047">
    <property type="entry name" value="M23ase_b-sheet_dom"/>
</dbReference>
<keyword evidence="2" id="KW-0812">Transmembrane</keyword>
<gene>
    <name evidence="4" type="ORF">EDC14_1005177</name>
</gene>
<reference evidence="4 5" key="1">
    <citation type="submission" date="2019-03" db="EMBL/GenBank/DDBJ databases">
        <title>Genomic Encyclopedia of Type Strains, Phase IV (KMG-IV): sequencing the most valuable type-strain genomes for metagenomic binning, comparative biology and taxonomic classification.</title>
        <authorList>
            <person name="Goeker M."/>
        </authorList>
    </citation>
    <scope>NUCLEOTIDE SEQUENCE [LARGE SCALE GENOMIC DNA]</scope>
    <source>
        <strain evidence="4 5">LX-B</strain>
    </source>
</reference>
<evidence type="ECO:0000313" key="5">
    <source>
        <dbReference type="Proteomes" id="UP000295008"/>
    </source>
</evidence>
<dbReference type="PANTHER" id="PTHR21666">
    <property type="entry name" value="PEPTIDASE-RELATED"/>
    <property type="match status" value="1"/>
</dbReference>
<evidence type="ECO:0000256" key="2">
    <source>
        <dbReference type="SAM" id="Phobius"/>
    </source>
</evidence>
<dbReference type="GO" id="GO:0004222">
    <property type="term" value="F:metalloendopeptidase activity"/>
    <property type="evidence" value="ECO:0007669"/>
    <property type="project" value="TreeGrafter"/>
</dbReference>
<keyword evidence="2" id="KW-0472">Membrane</keyword>
<dbReference type="AlphaFoldDB" id="A0A4R1S2A4"/>
<evidence type="ECO:0000313" key="4">
    <source>
        <dbReference type="EMBL" id="TCL73315.1"/>
    </source>
</evidence>
<evidence type="ECO:0000259" key="3">
    <source>
        <dbReference type="Pfam" id="PF01551"/>
    </source>
</evidence>
<comment type="caution">
    <text evidence="4">The sequence shown here is derived from an EMBL/GenBank/DDBJ whole genome shotgun (WGS) entry which is preliminary data.</text>
</comment>
<sequence length="240" mass="26727">MLRRMNFRRGWLNLLVSVQKWLMQIRRKGRALLRSARPFLAPRFWIIYLCAFAAGFYLWGPVQGLRKIQTWRANMAQSADRSSVDTLQKEVERLKKELKLQQRPQTGARFQPENFSRPALGQVIQGFDWVSADHAWRLHSGVDLAVPEGTSVMAAAEGTVAAVTKTAGGTYSVTLSHGNDWESVYSGLGSALVHEGEKVIKGVVLGTSGRSGCYSEQPSFHFGLYHEKQPVDPAKIIGGL</sequence>
<feature type="domain" description="M23ase beta-sheet core" evidence="3">
    <location>
        <begin position="138"/>
        <end position="233"/>
    </location>
</feature>
<protein>
    <submittedName>
        <fullName evidence="4">Peptidase M23-like protein</fullName>
    </submittedName>
</protein>
<feature type="transmembrane region" description="Helical" evidence="2">
    <location>
        <begin position="40"/>
        <end position="59"/>
    </location>
</feature>
<dbReference type="PANTHER" id="PTHR21666:SF289">
    <property type="entry name" value="L-ALA--D-GLU ENDOPEPTIDASE"/>
    <property type="match status" value="1"/>
</dbReference>
<dbReference type="InterPro" id="IPR050570">
    <property type="entry name" value="Cell_wall_metabolism_enzyme"/>
</dbReference>
<keyword evidence="1" id="KW-0732">Signal</keyword>
<dbReference type="SUPFAM" id="SSF51261">
    <property type="entry name" value="Duplicated hybrid motif"/>
    <property type="match status" value="1"/>
</dbReference>
<organism evidence="4 5">
    <name type="scientific">Hydrogenispora ethanolica</name>
    <dbReference type="NCBI Taxonomy" id="1082276"/>
    <lineage>
        <taxon>Bacteria</taxon>
        <taxon>Bacillati</taxon>
        <taxon>Bacillota</taxon>
        <taxon>Hydrogenispora</taxon>
    </lineage>
</organism>
<accession>A0A4R1S2A4</accession>
<keyword evidence="5" id="KW-1185">Reference proteome</keyword>
<dbReference type="Pfam" id="PF01551">
    <property type="entry name" value="Peptidase_M23"/>
    <property type="match status" value="1"/>
</dbReference>
<name>A0A4R1S2A4_HYDET</name>
<proteinExistence type="predicted"/>
<dbReference type="CDD" id="cd12797">
    <property type="entry name" value="M23_peptidase"/>
    <property type="match status" value="1"/>
</dbReference>
<dbReference type="InterPro" id="IPR011055">
    <property type="entry name" value="Dup_hybrid_motif"/>
</dbReference>
<dbReference type="EMBL" id="SLUN01000005">
    <property type="protein sequence ID" value="TCL73315.1"/>
    <property type="molecule type" value="Genomic_DNA"/>
</dbReference>
<dbReference type="Proteomes" id="UP000295008">
    <property type="component" value="Unassembled WGS sequence"/>
</dbReference>